<dbReference type="GO" id="GO:0047632">
    <property type="term" value="F:agmatine deiminase activity"/>
    <property type="evidence" value="ECO:0007669"/>
    <property type="project" value="TreeGrafter"/>
</dbReference>
<evidence type="ECO:0000313" key="3">
    <source>
        <dbReference type="EMBL" id="MBA0083768.1"/>
    </source>
</evidence>
<name>A0A7V8NLY1_9BACT</name>
<organism evidence="3 4">
    <name type="scientific">Candidatus Acidiferrum panamense</name>
    <dbReference type="NCBI Taxonomy" id="2741543"/>
    <lineage>
        <taxon>Bacteria</taxon>
        <taxon>Pseudomonadati</taxon>
        <taxon>Acidobacteriota</taxon>
        <taxon>Terriglobia</taxon>
        <taxon>Candidatus Acidiferrales</taxon>
        <taxon>Candidatus Acidiferrum</taxon>
    </lineage>
</organism>
<sequence length="372" mass="41843">MPHPARLPRASRSPPSALERSPVSSPTPDALGFRMPAEWEPHAATWLGWPHELTDWPGKFAPIPWAFAEIVRQLSRVEHIFLLVENRKSQARVRSILKKSRADLDAVDFCVAPTDRGWMRDSGPICVRTRSGEVAFNHFLFNGWAKYSNHKKDAAVVAKANKKLKRRLWRPQHQGRRVVLEGGSIDVNGRGTLLTTEECLLSKVQERNPGFTKGDYAEVFRQYLGVKNVLWLKNGIAGDDTHGHVDDLARFVNPSTVVTIAETNSNDANYLPLQENLELLKTMKDQDGKPLRVETLPMPSPVYFDSQRLPASYANFYIANKLVLVPTFNDANDRVALNTLARLFPDREVVGIPCRDLVLGLGTIHCMTQQNP</sequence>
<dbReference type="InterPro" id="IPR007466">
    <property type="entry name" value="Peptidyl-Arg-deiminase_porph"/>
</dbReference>
<protein>
    <submittedName>
        <fullName evidence="3">Agmatine deiminase family protein</fullName>
    </submittedName>
</protein>
<dbReference type="AlphaFoldDB" id="A0A7V8NLY1"/>
<keyword evidence="1" id="KW-0378">Hydrolase</keyword>
<proteinExistence type="predicted"/>
<dbReference type="Proteomes" id="UP000567293">
    <property type="component" value="Unassembled WGS sequence"/>
</dbReference>
<gene>
    <name evidence="3" type="ORF">HRJ53_02115</name>
</gene>
<dbReference type="GO" id="GO:0009446">
    <property type="term" value="P:putrescine biosynthetic process"/>
    <property type="evidence" value="ECO:0007669"/>
    <property type="project" value="InterPro"/>
</dbReference>
<evidence type="ECO:0000256" key="2">
    <source>
        <dbReference type="SAM" id="MobiDB-lite"/>
    </source>
</evidence>
<dbReference type="PANTHER" id="PTHR31377">
    <property type="entry name" value="AGMATINE DEIMINASE-RELATED"/>
    <property type="match status" value="1"/>
</dbReference>
<accession>A0A7V8NLY1</accession>
<evidence type="ECO:0000313" key="4">
    <source>
        <dbReference type="Proteomes" id="UP000567293"/>
    </source>
</evidence>
<dbReference type="SUPFAM" id="SSF55909">
    <property type="entry name" value="Pentein"/>
    <property type="match status" value="1"/>
</dbReference>
<comment type="caution">
    <text evidence="3">The sequence shown here is derived from an EMBL/GenBank/DDBJ whole genome shotgun (WGS) entry which is preliminary data.</text>
</comment>
<dbReference type="GO" id="GO:0004668">
    <property type="term" value="F:protein-arginine deiminase activity"/>
    <property type="evidence" value="ECO:0007669"/>
    <property type="project" value="InterPro"/>
</dbReference>
<feature type="compositionally biased region" description="Low complexity" evidence="2">
    <location>
        <begin position="7"/>
        <end position="22"/>
    </location>
</feature>
<dbReference type="EMBL" id="JACDQQ010000214">
    <property type="protein sequence ID" value="MBA0083768.1"/>
    <property type="molecule type" value="Genomic_DNA"/>
</dbReference>
<dbReference type="Gene3D" id="3.75.10.10">
    <property type="entry name" value="L-arginine/glycine Amidinotransferase, Chain A"/>
    <property type="match status" value="1"/>
</dbReference>
<evidence type="ECO:0000256" key="1">
    <source>
        <dbReference type="ARBA" id="ARBA00022801"/>
    </source>
</evidence>
<feature type="region of interest" description="Disordered" evidence="2">
    <location>
        <begin position="1"/>
        <end position="29"/>
    </location>
</feature>
<dbReference type="Pfam" id="PF04371">
    <property type="entry name" value="PAD_porph"/>
    <property type="match status" value="1"/>
</dbReference>
<dbReference type="PANTHER" id="PTHR31377:SF0">
    <property type="entry name" value="AGMATINE DEIMINASE-RELATED"/>
    <property type="match status" value="1"/>
</dbReference>
<keyword evidence="4" id="KW-1185">Reference proteome</keyword>
<reference evidence="3" key="1">
    <citation type="submission" date="2020-06" db="EMBL/GenBank/DDBJ databases">
        <title>Legume-microbial interactions unlock mineral nutrients during tropical forest succession.</title>
        <authorList>
            <person name="Epihov D.Z."/>
        </authorList>
    </citation>
    <scope>NUCLEOTIDE SEQUENCE [LARGE SCALE GENOMIC DNA]</scope>
    <source>
        <strain evidence="3">Pan2503</strain>
    </source>
</reference>